<reference evidence="2 3" key="1">
    <citation type="journal article" date="2023" name="Proc. Natl. Acad. Sci. U.S.A.">
        <title>A global phylogenomic analysis of the shiitake genus Lentinula.</title>
        <authorList>
            <person name="Sierra-Patev S."/>
            <person name="Min B."/>
            <person name="Naranjo-Ortiz M."/>
            <person name="Looney B."/>
            <person name="Konkel Z."/>
            <person name="Slot J.C."/>
            <person name="Sakamoto Y."/>
            <person name="Steenwyk J.L."/>
            <person name="Rokas A."/>
            <person name="Carro J."/>
            <person name="Camarero S."/>
            <person name="Ferreira P."/>
            <person name="Molpeceres G."/>
            <person name="Ruiz-Duenas F.J."/>
            <person name="Serrano A."/>
            <person name="Henrissat B."/>
            <person name="Drula E."/>
            <person name="Hughes K.W."/>
            <person name="Mata J.L."/>
            <person name="Ishikawa N.K."/>
            <person name="Vargas-Isla R."/>
            <person name="Ushijima S."/>
            <person name="Smith C.A."/>
            <person name="Donoghue J."/>
            <person name="Ahrendt S."/>
            <person name="Andreopoulos W."/>
            <person name="He G."/>
            <person name="LaButti K."/>
            <person name="Lipzen A."/>
            <person name="Ng V."/>
            <person name="Riley R."/>
            <person name="Sandor L."/>
            <person name="Barry K."/>
            <person name="Martinez A.T."/>
            <person name="Xiao Y."/>
            <person name="Gibbons J.G."/>
            <person name="Terashima K."/>
            <person name="Grigoriev I.V."/>
            <person name="Hibbett D."/>
        </authorList>
    </citation>
    <scope>NUCLEOTIDE SEQUENCE [LARGE SCALE GENOMIC DNA]</scope>
    <source>
        <strain evidence="2 3">TFB7810</strain>
    </source>
</reference>
<name>A0A9W8P7J1_9AGAR</name>
<dbReference type="AlphaFoldDB" id="A0A9W8P7J1"/>
<comment type="caution">
    <text evidence="2">The sequence shown here is derived from an EMBL/GenBank/DDBJ whole genome shotgun (WGS) entry which is preliminary data.</text>
</comment>
<keyword evidence="3" id="KW-1185">Reference proteome</keyword>
<feature type="transmembrane region" description="Helical" evidence="1">
    <location>
        <begin position="133"/>
        <end position="152"/>
    </location>
</feature>
<evidence type="ECO:0000313" key="2">
    <source>
        <dbReference type="EMBL" id="KAJ3748553.1"/>
    </source>
</evidence>
<keyword evidence="1" id="KW-0472">Membrane</keyword>
<dbReference type="EMBL" id="JANVFU010000002">
    <property type="protein sequence ID" value="KAJ3748553.1"/>
    <property type="molecule type" value="Genomic_DNA"/>
</dbReference>
<keyword evidence="1" id="KW-0812">Transmembrane</keyword>
<protein>
    <submittedName>
        <fullName evidence="2">Uncharacterized protein</fullName>
    </submittedName>
</protein>
<dbReference type="Proteomes" id="UP001142393">
    <property type="component" value="Unassembled WGS sequence"/>
</dbReference>
<evidence type="ECO:0000256" key="1">
    <source>
        <dbReference type="SAM" id="Phobius"/>
    </source>
</evidence>
<organism evidence="2 3">
    <name type="scientific">Lentinula detonsa</name>
    <dbReference type="NCBI Taxonomy" id="2804962"/>
    <lineage>
        <taxon>Eukaryota</taxon>
        <taxon>Fungi</taxon>
        <taxon>Dikarya</taxon>
        <taxon>Basidiomycota</taxon>
        <taxon>Agaricomycotina</taxon>
        <taxon>Agaricomycetes</taxon>
        <taxon>Agaricomycetidae</taxon>
        <taxon>Agaricales</taxon>
        <taxon>Marasmiineae</taxon>
        <taxon>Omphalotaceae</taxon>
        <taxon>Lentinula</taxon>
    </lineage>
</organism>
<keyword evidence="1" id="KW-1133">Transmembrane helix</keyword>
<accession>A0A9W8P7J1</accession>
<proteinExistence type="predicted"/>
<gene>
    <name evidence="2" type="ORF">DFH05DRAFT_572441</name>
</gene>
<evidence type="ECO:0000313" key="3">
    <source>
        <dbReference type="Proteomes" id="UP001142393"/>
    </source>
</evidence>
<sequence length="154" mass="17656">MIVQPYDDVPKRLSTRSTAVLCLSQEALMANSVALTPIPSMSICHCASIIKINLVFCQQCISVYLLQKSYPKLFRILLSIPRISKCWLPVNMSLTNHAPLDMYHTVRIMWDYVPLSQATCVVQMLPNFSRHCHVLFVPLSVYFLLEVFIVVIRR</sequence>